<feature type="transmembrane region" description="Helical" evidence="5">
    <location>
        <begin position="366"/>
        <end position="385"/>
    </location>
</feature>
<dbReference type="InterPro" id="IPR052714">
    <property type="entry name" value="MFS_Exporter"/>
</dbReference>
<dbReference type="GO" id="GO:0005886">
    <property type="term" value="C:plasma membrane"/>
    <property type="evidence" value="ECO:0007669"/>
    <property type="project" value="UniProtKB-SubCell"/>
</dbReference>
<dbReference type="RefSeq" id="WP_007572008.1">
    <property type="nucleotide sequence ID" value="NZ_AGUD01000056.1"/>
</dbReference>
<feature type="transmembrane region" description="Helical" evidence="5">
    <location>
        <begin position="136"/>
        <end position="153"/>
    </location>
</feature>
<sequence length="393" mass="39532">MTPETSLGRGFWAIFAASLLICMANGASTPVLPLFVESRLGGDAATVGLVVGSSSIVAVAVRPLLGLLTDRYGRRRLSIAGAACAATGVLLLAVATSVASGTGGRVLFGLGGAAINTAVTTWIIDTAARHARGRALSVFGISIWIGLALGPQLGQTALHLGGYRAVWITCAALAIAALLCLLPLPEPAIERHADEDRAPRRWRTATRAVLRPGVVGALAWSGEGAILAFLVLHLEHRGLPSTGVLSAASVFTLFAISVIGARILLGRLPDRIGPTRAATIALLAIGAGLTVLAAASSIAVAAIGAVLLGFGFAPLYPALAMLATARLAPTQRATGLGVYLAFLDLGMAIGSIGGGVLAGWQGEAAALYGAAAAQLLGLALLAAGARRHAPAPA</sequence>
<feature type="transmembrane region" description="Helical" evidence="5">
    <location>
        <begin position="336"/>
        <end position="360"/>
    </location>
</feature>
<dbReference type="PANTHER" id="PTHR23531:SF1">
    <property type="entry name" value="QUINOLENE RESISTANCE PROTEIN NORA"/>
    <property type="match status" value="1"/>
</dbReference>
<reference evidence="7 8" key="1">
    <citation type="journal article" date="2013" name="Biodegradation">
        <title>Quantitative proteomic analysis of ibuprofen-degrading Patulibacter sp. strain I11.</title>
        <authorList>
            <person name="Almeida B."/>
            <person name="Kjeldal H."/>
            <person name="Lolas I."/>
            <person name="Knudsen A.D."/>
            <person name="Carvalho G."/>
            <person name="Nielsen K.L."/>
            <person name="Barreto Crespo M.T."/>
            <person name="Stensballe A."/>
            <person name="Nielsen J.L."/>
        </authorList>
    </citation>
    <scope>NUCLEOTIDE SEQUENCE [LARGE SCALE GENOMIC DNA]</scope>
    <source>
        <strain evidence="7 8">I11</strain>
    </source>
</reference>
<proteinExistence type="predicted"/>
<dbReference type="SUPFAM" id="SSF103473">
    <property type="entry name" value="MFS general substrate transporter"/>
    <property type="match status" value="1"/>
</dbReference>
<keyword evidence="2 5" id="KW-0812">Transmembrane</keyword>
<organism evidence="7 8">
    <name type="scientific">Patulibacter medicamentivorans</name>
    <dbReference type="NCBI Taxonomy" id="1097667"/>
    <lineage>
        <taxon>Bacteria</taxon>
        <taxon>Bacillati</taxon>
        <taxon>Actinomycetota</taxon>
        <taxon>Thermoleophilia</taxon>
        <taxon>Solirubrobacterales</taxon>
        <taxon>Patulibacteraceae</taxon>
        <taxon>Patulibacter</taxon>
    </lineage>
</organism>
<gene>
    <name evidence="7" type="ORF">PAI11_11850</name>
</gene>
<evidence type="ECO:0000313" key="7">
    <source>
        <dbReference type="EMBL" id="EHN11927.1"/>
    </source>
</evidence>
<dbReference type="EMBL" id="AGUD01000056">
    <property type="protein sequence ID" value="EHN11927.1"/>
    <property type="molecule type" value="Genomic_DNA"/>
</dbReference>
<evidence type="ECO:0000259" key="6">
    <source>
        <dbReference type="PROSITE" id="PS50850"/>
    </source>
</evidence>
<keyword evidence="3 5" id="KW-1133">Transmembrane helix</keyword>
<dbReference type="PANTHER" id="PTHR23531">
    <property type="entry name" value="QUINOLENE RESISTANCE PROTEIN NORA"/>
    <property type="match status" value="1"/>
</dbReference>
<dbReference type="OrthoDB" id="3461193at2"/>
<feature type="transmembrane region" description="Helical" evidence="5">
    <location>
        <begin position="77"/>
        <end position="100"/>
    </location>
</feature>
<dbReference type="PROSITE" id="PS50850">
    <property type="entry name" value="MFS"/>
    <property type="match status" value="1"/>
</dbReference>
<evidence type="ECO:0000256" key="5">
    <source>
        <dbReference type="SAM" id="Phobius"/>
    </source>
</evidence>
<feature type="transmembrane region" description="Helical" evidence="5">
    <location>
        <begin position="301"/>
        <end position="324"/>
    </location>
</feature>
<evidence type="ECO:0000256" key="3">
    <source>
        <dbReference type="ARBA" id="ARBA00022989"/>
    </source>
</evidence>
<dbReference type="Gene3D" id="1.20.1250.20">
    <property type="entry name" value="MFS general substrate transporter like domains"/>
    <property type="match status" value="1"/>
</dbReference>
<dbReference type="GO" id="GO:0022857">
    <property type="term" value="F:transmembrane transporter activity"/>
    <property type="evidence" value="ECO:0007669"/>
    <property type="project" value="InterPro"/>
</dbReference>
<protein>
    <submittedName>
        <fullName evidence="7">Major facilitator superfamily MFS_1</fullName>
    </submittedName>
</protein>
<feature type="transmembrane region" description="Helical" evidence="5">
    <location>
        <begin position="45"/>
        <end position="65"/>
    </location>
</feature>
<name>H0E318_9ACTN</name>
<dbReference type="InterPro" id="IPR020846">
    <property type="entry name" value="MFS_dom"/>
</dbReference>
<dbReference type="Pfam" id="PF07690">
    <property type="entry name" value="MFS_1"/>
    <property type="match status" value="1"/>
</dbReference>
<dbReference type="InterPro" id="IPR011701">
    <property type="entry name" value="MFS"/>
</dbReference>
<dbReference type="InterPro" id="IPR036259">
    <property type="entry name" value="MFS_trans_sf"/>
</dbReference>
<comment type="caution">
    <text evidence="7">The sequence shown here is derived from an EMBL/GenBank/DDBJ whole genome shotgun (WGS) entry which is preliminary data.</text>
</comment>
<dbReference type="AlphaFoldDB" id="H0E318"/>
<keyword evidence="8" id="KW-1185">Reference proteome</keyword>
<evidence type="ECO:0000256" key="1">
    <source>
        <dbReference type="ARBA" id="ARBA00004651"/>
    </source>
</evidence>
<feature type="transmembrane region" description="Helical" evidence="5">
    <location>
        <begin position="165"/>
        <end position="184"/>
    </location>
</feature>
<accession>H0E318</accession>
<comment type="subcellular location">
    <subcellularLocation>
        <location evidence="1">Cell membrane</location>
        <topology evidence="1">Multi-pass membrane protein</topology>
    </subcellularLocation>
</comment>
<feature type="transmembrane region" description="Helical" evidence="5">
    <location>
        <begin position="209"/>
        <end position="232"/>
    </location>
</feature>
<evidence type="ECO:0000256" key="4">
    <source>
        <dbReference type="ARBA" id="ARBA00023136"/>
    </source>
</evidence>
<evidence type="ECO:0000313" key="8">
    <source>
        <dbReference type="Proteomes" id="UP000005143"/>
    </source>
</evidence>
<feature type="transmembrane region" description="Helical" evidence="5">
    <location>
        <begin position="277"/>
        <end position="295"/>
    </location>
</feature>
<feature type="transmembrane region" description="Helical" evidence="5">
    <location>
        <begin position="106"/>
        <end position="124"/>
    </location>
</feature>
<dbReference type="Proteomes" id="UP000005143">
    <property type="component" value="Unassembled WGS sequence"/>
</dbReference>
<keyword evidence="4 5" id="KW-0472">Membrane</keyword>
<feature type="domain" description="Major facilitator superfamily (MFS) profile" evidence="6">
    <location>
        <begin position="10"/>
        <end position="389"/>
    </location>
</feature>
<evidence type="ECO:0000256" key="2">
    <source>
        <dbReference type="ARBA" id="ARBA00022692"/>
    </source>
</evidence>
<feature type="transmembrane region" description="Helical" evidence="5">
    <location>
        <begin position="244"/>
        <end position="265"/>
    </location>
</feature>